<proteinExistence type="inferred from homology"/>
<dbReference type="PANTHER" id="PTHR45825:SF11">
    <property type="entry name" value="ALPHA AMYLASE DOMAIN-CONTAINING PROTEIN"/>
    <property type="match status" value="1"/>
</dbReference>
<dbReference type="RefSeq" id="WP_189577008.1">
    <property type="nucleotide sequence ID" value="NZ_BMXV01000005.1"/>
</dbReference>
<evidence type="ECO:0000313" key="8">
    <source>
        <dbReference type="EMBL" id="GGY76969.1"/>
    </source>
</evidence>
<evidence type="ECO:0000256" key="5">
    <source>
        <dbReference type="ARBA" id="ARBA00023056"/>
    </source>
</evidence>
<accession>A0ABQ3B3S5</accession>
<protein>
    <recommendedName>
        <fullName evidence="6">Glycogen synthase</fullName>
        <ecNumber evidence="6">2.4.1.21</ecNumber>
    </recommendedName>
    <alternativeName>
        <fullName evidence="6">Starch [bacterial glycogen] synthase</fullName>
    </alternativeName>
</protein>
<sequence length="486" mass="53726">MRALFVTSEVYPIIKTGGLADVSASLPEALCNLGLDVRVLLPGYPAALQVAREKGSGIIAQLDIGEYAVTLYETLIPGTTVNVWVVDCPALFDRPGNPYQNDRGEDWEDNALRYYLFARVAALIALGEAGLRWIPDVVHCNDWQSGLVPALLPDSRPCPATVFTVHNLAYQGVFPAETFRELELPDSLWHFSGLEFHGRFSFIKGGLVFSDRLTTVSPAYAREIQQPEFGYGLDGLLRHRAPVLSGVLNGIDTRVWNPENDRFLDHAYDGDSIHNKRLCRADLQRNLGLDASQEKPVLGYIGRLVEQKGVDLLLQVVPEMLQQGCQVVILGSGMPHFEQDLRALADLWPGRLSLTIGYDEALAHRITAGADIFMMPSRFEPCGLNQMYSLQYGTVPVVHRVGGLSDTVTDPLDSSCSLANGFCFSGGGAGAFTEALNRALRCFQDPLAWRRLQINGMNGEYSWQRRAGTYTEIYKEALAERRAMSE</sequence>
<dbReference type="SUPFAM" id="SSF53756">
    <property type="entry name" value="UDP-Glycosyltransferase/glycogen phosphorylase"/>
    <property type="match status" value="1"/>
</dbReference>
<dbReference type="CDD" id="cd03791">
    <property type="entry name" value="GT5_Glycogen_synthase_DULL1-like"/>
    <property type="match status" value="1"/>
</dbReference>
<keyword evidence="4 6" id="KW-0808">Transferase</keyword>
<dbReference type="EC" id="2.4.1.21" evidence="6"/>
<evidence type="ECO:0000256" key="1">
    <source>
        <dbReference type="ARBA" id="ARBA00001478"/>
    </source>
</evidence>
<feature type="binding site" evidence="6">
    <location>
        <position position="15"/>
    </location>
    <ligand>
        <name>ADP-alpha-D-glucose</name>
        <dbReference type="ChEBI" id="CHEBI:57498"/>
    </ligand>
</feature>
<evidence type="ECO:0000313" key="9">
    <source>
        <dbReference type="Proteomes" id="UP000601597"/>
    </source>
</evidence>
<dbReference type="NCBIfam" id="TIGR02095">
    <property type="entry name" value="glgA"/>
    <property type="match status" value="1"/>
</dbReference>
<dbReference type="Gene3D" id="3.40.50.2000">
    <property type="entry name" value="Glycogen Phosphorylase B"/>
    <property type="match status" value="2"/>
</dbReference>
<dbReference type="InterPro" id="IPR011835">
    <property type="entry name" value="GS/SS"/>
</dbReference>
<dbReference type="NCBIfam" id="NF001899">
    <property type="entry name" value="PRK00654.1-2"/>
    <property type="match status" value="1"/>
</dbReference>
<keyword evidence="3 6" id="KW-0328">Glycosyltransferase</keyword>
<reference evidence="9" key="1">
    <citation type="journal article" date="2019" name="Int. J. Syst. Evol. Microbiol.">
        <title>The Global Catalogue of Microorganisms (GCM) 10K type strain sequencing project: providing services to taxonomists for standard genome sequencing and annotation.</title>
        <authorList>
            <consortium name="The Broad Institute Genomics Platform"/>
            <consortium name="The Broad Institute Genome Sequencing Center for Infectious Disease"/>
            <person name="Wu L."/>
            <person name="Ma J."/>
        </authorList>
    </citation>
    <scope>NUCLEOTIDE SEQUENCE [LARGE SCALE GENOMIC DNA]</scope>
    <source>
        <strain evidence="9">KCTC 22280</strain>
    </source>
</reference>
<organism evidence="8 9">
    <name type="scientific">Marinobacter zhanjiangensis</name>
    <dbReference type="NCBI Taxonomy" id="578215"/>
    <lineage>
        <taxon>Bacteria</taxon>
        <taxon>Pseudomonadati</taxon>
        <taxon>Pseudomonadota</taxon>
        <taxon>Gammaproteobacteria</taxon>
        <taxon>Pseudomonadales</taxon>
        <taxon>Marinobacteraceae</taxon>
        <taxon>Marinobacter</taxon>
    </lineage>
</organism>
<dbReference type="Pfam" id="PF13692">
    <property type="entry name" value="Glyco_trans_1_4"/>
    <property type="match status" value="1"/>
</dbReference>
<evidence type="ECO:0000256" key="2">
    <source>
        <dbReference type="ARBA" id="ARBA00010281"/>
    </source>
</evidence>
<comment type="catalytic activity">
    <reaction evidence="1 6">
        <text>[(1-&gt;4)-alpha-D-glucosyl](n) + ADP-alpha-D-glucose = [(1-&gt;4)-alpha-D-glucosyl](n+1) + ADP + H(+)</text>
        <dbReference type="Rhea" id="RHEA:18189"/>
        <dbReference type="Rhea" id="RHEA-COMP:9584"/>
        <dbReference type="Rhea" id="RHEA-COMP:9587"/>
        <dbReference type="ChEBI" id="CHEBI:15378"/>
        <dbReference type="ChEBI" id="CHEBI:15444"/>
        <dbReference type="ChEBI" id="CHEBI:57498"/>
        <dbReference type="ChEBI" id="CHEBI:456216"/>
        <dbReference type="EC" id="2.4.1.21"/>
    </reaction>
</comment>
<feature type="domain" description="Starch synthase catalytic" evidence="7">
    <location>
        <begin position="4"/>
        <end position="239"/>
    </location>
</feature>
<evidence type="ECO:0000256" key="4">
    <source>
        <dbReference type="ARBA" id="ARBA00022679"/>
    </source>
</evidence>
<evidence type="ECO:0000256" key="6">
    <source>
        <dbReference type="HAMAP-Rule" id="MF_00484"/>
    </source>
</evidence>
<dbReference type="PANTHER" id="PTHR45825">
    <property type="entry name" value="GRANULE-BOUND STARCH SYNTHASE 1, CHLOROPLASTIC/AMYLOPLASTIC"/>
    <property type="match status" value="1"/>
</dbReference>
<name>A0ABQ3B3S5_9GAMM</name>
<comment type="caution">
    <text evidence="8">The sequence shown here is derived from an EMBL/GenBank/DDBJ whole genome shotgun (WGS) entry which is preliminary data.</text>
</comment>
<dbReference type="EMBL" id="BMXV01000005">
    <property type="protein sequence ID" value="GGY76969.1"/>
    <property type="molecule type" value="Genomic_DNA"/>
</dbReference>
<dbReference type="HAMAP" id="MF_00484">
    <property type="entry name" value="Glycogen_synth"/>
    <property type="match status" value="1"/>
</dbReference>
<evidence type="ECO:0000259" key="7">
    <source>
        <dbReference type="Pfam" id="PF08323"/>
    </source>
</evidence>
<gene>
    <name evidence="6 8" type="primary">glgA</name>
    <name evidence="8" type="ORF">GCM10007071_25670</name>
</gene>
<evidence type="ECO:0000256" key="3">
    <source>
        <dbReference type="ARBA" id="ARBA00022676"/>
    </source>
</evidence>
<dbReference type="InterPro" id="IPR013534">
    <property type="entry name" value="Starch_synth_cat_dom"/>
</dbReference>
<keyword evidence="5 6" id="KW-0320">Glycogen biosynthesis</keyword>
<comment type="function">
    <text evidence="6">Synthesizes alpha-1,4-glucan chains using ADP-glucose.</text>
</comment>
<comment type="pathway">
    <text evidence="6">Glycan biosynthesis; glycogen biosynthesis.</text>
</comment>
<keyword evidence="9" id="KW-1185">Reference proteome</keyword>
<comment type="similarity">
    <text evidence="2 6">Belongs to the glycosyltransferase 1 family. Bacterial/plant glycogen synthase subfamily.</text>
</comment>
<dbReference type="Proteomes" id="UP000601597">
    <property type="component" value="Unassembled WGS sequence"/>
</dbReference>
<dbReference type="Pfam" id="PF08323">
    <property type="entry name" value="Glyco_transf_5"/>
    <property type="match status" value="1"/>
</dbReference>